<organism evidence="10 11">
    <name type="scientific">Staphylococcus simiae CCM 7213 = CCUG 51256</name>
    <dbReference type="NCBI Taxonomy" id="911238"/>
    <lineage>
        <taxon>Bacteria</taxon>
        <taxon>Bacillati</taxon>
        <taxon>Bacillota</taxon>
        <taxon>Bacilli</taxon>
        <taxon>Bacillales</taxon>
        <taxon>Staphylococcaceae</taxon>
        <taxon>Staphylococcus</taxon>
    </lineage>
</organism>
<keyword evidence="6 8" id="KW-0560">Oxidoreductase</keyword>
<keyword evidence="5 8" id="KW-0288">FMN</keyword>
<reference evidence="10 11" key="1">
    <citation type="journal article" date="2012" name="BMC Genomics">
        <title>Comparative genomic analysis of the genus Staphylococcus including Staphylococcus aureus and its newly described sister species Staphylococcus simiae.</title>
        <authorList>
            <person name="Suzuki H."/>
            <person name="Lefebure T."/>
            <person name="Pavinski Bitar P."/>
            <person name="Stanhope M.J."/>
        </authorList>
    </citation>
    <scope>NUCLEOTIDE SEQUENCE [LARGE SCALE GENOMIC DNA]</scope>
    <source>
        <strain evidence="10 11">CCM 7213</strain>
    </source>
</reference>
<comment type="similarity">
    <text evidence="2 8">Belongs to the flavin oxidoreductase frp family.</text>
</comment>
<dbReference type="Pfam" id="PF00881">
    <property type="entry name" value="Nitroreductase"/>
    <property type="match status" value="1"/>
</dbReference>
<evidence type="ECO:0000313" key="10">
    <source>
        <dbReference type="EMBL" id="EHJ07125.1"/>
    </source>
</evidence>
<accession>G5JL38</accession>
<keyword evidence="4 8" id="KW-0285">Flavoprotein</keyword>
<dbReference type="GO" id="GO:0016491">
    <property type="term" value="F:oxidoreductase activity"/>
    <property type="evidence" value="ECO:0007669"/>
    <property type="project" value="UniProtKB-UniRule"/>
</dbReference>
<comment type="function">
    <text evidence="7 8">Reduces FMN, organic nitro compounds and disulfide DTNB. Involved in maintenance of the cellular redox state and the disulfide stress response.</text>
</comment>
<comment type="caution">
    <text evidence="10">The sequence shown here is derived from an EMBL/GenBank/DDBJ whole genome shotgun (WGS) entry which is preliminary data.</text>
</comment>
<dbReference type="EC" id="1.6.-.-" evidence="8"/>
<sequence>MRKLVEAGQSASTSSFLQAYSIIGVDDVKIKENLKEVSGQPYVVENGYLFVFVIDYYRHRLIDDNAETNMETAYGSTEGLLVGAIDAALVAENIAVTAEDMGYGIVFLGSLRNDVERVREILNLPDYVFPLFGMAVGEPADDENGSAKPRLPFEHVFHHNQYNDDKEQQREQIKQYDQTISGYYDKRTNGQRQETWSQQIETFLGNKARLDMLDQLRKAGLIQR</sequence>
<evidence type="ECO:0000256" key="5">
    <source>
        <dbReference type="ARBA" id="ARBA00022643"/>
    </source>
</evidence>
<feature type="domain" description="Nitroreductase" evidence="9">
    <location>
        <begin position="2"/>
        <end position="137"/>
    </location>
</feature>
<dbReference type="PANTHER" id="PTHR43425">
    <property type="entry name" value="OXYGEN-INSENSITIVE NADPH NITROREDUCTASE"/>
    <property type="match status" value="1"/>
</dbReference>
<evidence type="ECO:0000256" key="3">
    <source>
        <dbReference type="ARBA" id="ARBA00018365"/>
    </source>
</evidence>
<dbReference type="PANTHER" id="PTHR43425:SF3">
    <property type="entry name" value="NADPH-DEPENDENT OXIDOREDUCTASE"/>
    <property type="match status" value="1"/>
</dbReference>
<evidence type="ECO:0000256" key="8">
    <source>
        <dbReference type="PIRNR" id="PIRNR005426"/>
    </source>
</evidence>
<evidence type="ECO:0000256" key="7">
    <source>
        <dbReference type="ARBA" id="ARBA00024982"/>
    </source>
</evidence>
<evidence type="ECO:0000256" key="6">
    <source>
        <dbReference type="ARBA" id="ARBA00023002"/>
    </source>
</evidence>
<keyword evidence="8" id="KW-0521">NADP</keyword>
<evidence type="ECO:0000259" key="9">
    <source>
        <dbReference type="Pfam" id="PF00881"/>
    </source>
</evidence>
<gene>
    <name evidence="10" type="ORF">SS7213T_11009</name>
</gene>
<evidence type="ECO:0000256" key="4">
    <source>
        <dbReference type="ARBA" id="ARBA00022630"/>
    </source>
</evidence>
<keyword evidence="11" id="KW-1185">Reference proteome</keyword>
<evidence type="ECO:0000313" key="11">
    <source>
        <dbReference type="Proteomes" id="UP000005413"/>
    </source>
</evidence>
<dbReference type="SUPFAM" id="SSF55469">
    <property type="entry name" value="FMN-dependent nitroreductase-like"/>
    <property type="match status" value="1"/>
</dbReference>
<dbReference type="EMBL" id="AEUN01000498">
    <property type="protein sequence ID" value="EHJ07125.1"/>
    <property type="molecule type" value="Genomic_DNA"/>
</dbReference>
<dbReference type="PATRIC" id="fig|911238.3.peg.1947"/>
<dbReference type="InterPro" id="IPR000415">
    <property type="entry name" value="Nitroreductase-like"/>
</dbReference>
<dbReference type="Gene3D" id="3.40.109.10">
    <property type="entry name" value="NADH Oxidase"/>
    <property type="match status" value="1"/>
</dbReference>
<protein>
    <recommendedName>
        <fullName evidence="3 8">NADPH-dependent oxidoreductase</fullName>
        <ecNumber evidence="8">1.6.-.-</ecNumber>
    </recommendedName>
</protein>
<comment type="cofactor">
    <cofactor evidence="1">
        <name>FMN</name>
        <dbReference type="ChEBI" id="CHEBI:58210"/>
    </cofactor>
</comment>
<dbReference type="InterPro" id="IPR016446">
    <property type="entry name" value="Flavin_OxRdtase_Frp"/>
</dbReference>
<dbReference type="PIRSF" id="PIRSF005426">
    <property type="entry name" value="Frp"/>
    <property type="match status" value="1"/>
</dbReference>
<dbReference type="Proteomes" id="UP000005413">
    <property type="component" value="Unassembled WGS sequence"/>
</dbReference>
<proteinExistence type="inferred from homology"/>
<dbReference type="InterPro" id="IPR029479">
    <property type="entry name" value="Nitroreductase"/>
</dbReference>
<dbReference type="AlphaFoldDB" id="G5JL38"/>
<evidence type="ECO:0000256" key="1">
    <source>
        <dbReference type="ARBA" id="ARBA00001917"/>
    </source>
</evidence>
<evidence type="ECO:0000256" key="2">
    <source>
        <dbReference type="ARBA" id="ARBA00008366"/>
    </source>
</evidence>
<name>G5JL38_9STAP</name>